<feature type="compositionally biased region" description="Acidic residues" evidence="1">
    <location>
        <begin position="365"/>
        <end position="375"/>
    </location>
</feature>
<dbReference type="PROSITE" id="PS50041">
    <property type="entry name" value="C_TYPE_LECTIN_2"/>
    <property type="match status" value="1"/>
</dbReference>
<feature type="compositionally biased region" description="Basic and acidic residues" evidence="1">
    <location>
        <begin position="134"/>
        <end position="147"/>
    </location>
</feature>
<feature type="compositionally biased region" description="Basic and acidic residues" evidence="1">
    <location>
        <begin position="158"/>
        <end position="171"/>
    </location>
</feature>
<proteinExistence type="predicted"/>
<feature type="region of interest" description="Disordered" evidence="1">
    <location>
        <begin position="323"/>
        <end position="395"/>
    </location>
</feature>
<dbReference type="PANTHER" id="PTHR22803">
    <property type="entry name" value="MANNOSE, PHOSPHOLIPASE, LECTIN RECEPTOR RELATED"/>
    <property type="match status" value="1"/>
</dbReference>
<name>A0A6A4S0X8_SCOMX</name>
<dbReference type="InterPro" id="IPR016186">
    <property type="entry name" value="C-type_lectin-like/link_sf"/>
</dbReference>
<sequence>MRSGSANIFVVVNVQSRLRSSDPSGGQGAEINFCSKLSAASAASTCSVQRRVHVARTTDESPDLPKGERSPLLGDSVPLQGHVEVENPAPQARLGSEEQQEKSSPAPVDIERSKSESVAGPEVKVGPQVGEVQTDVKMESELKAEPEDKMEEEGEVQTDVKMESELKAEPEDKMEEEGEVQTDVKMESELKAEPEDEVVVALEAKVMPDVQAEQKFIAEEEVKDVTEVQVEQEVQEKQEVKAERELRAEPEGKPEPQVNPDTDVNLYPDVLAELEVDVKPNAEMEPELRADSASRAEPDVQIEPELQEYPVSNEEFAMAMNLEEEPETGREVEESQNDVEGNYETVGEPVVEMELPDDGSMLGEEGSDAELSEVEESLRRAFQSQDPVVETLPEEEGLIWKRDHVLGEEPIMDPEPEMRQEPFQKQEDIPDGGMMEEGPASDFMGEPMLPMASYFPNEEASMVMDHEKQYNSLRADGGSDYVMEKEPGSEFASEEEQLSEEPAGEDAPVLDGGVQIGVEKRDLMVQRGYRCSAGVVLEGKCYQFFKGPMRAADAEFFCQAQFPGGHLASITSDHIHRKLMSMMLSLNGAYTRTWIGGLRYLETGRFIWLDGSRWSYADWLSGEPNNTSDLEDCVEVLAFADSSQLHQLLHDEELLLVDEAAVWAHGVFYVIE</sequence>
<dbReference type="Gene3D" id="3.10.100.10">
    <property type="entry name" value="Mannose-Binding Protein A, subunit A"/>
    <property type="match status" value="1"/>
</dbReference>
<dbReference type="EMBL" id="VEVO01000019">
    <property type="protein sequence ID" value="KAF0026597.1"/>
    <property type="molecule type" value="Genomic_DNA"/>
</dbReference>
<dbReference type="SMART" id="SM00034">
    <property type="entry name" value="CLECT"/>
    <property type="match status" value="1"/>
</dbReference>
<organism evidence="3 4">
    <name type="scientific">Scophthalmus maximus</name>
    <name type="common">Turbot</name>
    <name type="synonym">Psetta maxima</name>
    <dbReference type="NCBI Taxonomy" id="52904"/>
    <lineage>
        <taxon>Eukaryota</taxon>
        <taxon>Metazoa</taxon>
        <taxon>Chordata</taxon>
        <taxon>Craniata</taxon>
        <taxon>Vertebrata</taxon>
        <taxon>Euteleostomi</taxon>
        <taxon>Actinopterygii</taxon>
        <taxon>Neopterygii</taxon>
        <taxon>Teleostei</taxon>
        <taxon>Neoteleostei</taxon>
        <taxon>Acanthomorphata</taxon>
        <taxon>Carangaria</taxon>
        <taxon>Pleuronectiformes</taxon>
        <taxon>Pleuronectoidei</taxon>
        <taxon>Scophthalmidae</taxon>
        <taxon>Scophthalmus</taxon>
    </lineage>
</organism>
<feature type="compositionally biased region" description="Acidic residues" evidence="1">
    <location>
        <begin position="492"/>
        <end position="504"/>
    </location>
</feature>
<evidence type="ECO:0000256" key="1">
    <source>
        <dbReference type="SAM" id="MobiDB-lite"/>
    </source>
</evidence>
<feature type="region of interest" description="Disordered" evidence="1">
    <location>
        <begin position="54"/>
        <end position="194"/>
    </location>
</feature>
<feature type="region of interest" description="Disordered" evidence="1">
    <location>
        <begin position="277"/>
        <end position="311"/>
    </location>
</feature>
<dbReference type="SUPFAM" id="SSF56436">
    <property type="entry name" value="C-type lectin-like"/>
    <property type="match status" value="1"/>
</dbReference>
<protein>
    <recommendedName>
        <fullName evidence="2">C-type lectin domain-containing protein</fullName>
    </recommendedName>
</protein>
<reference evidence="3 4" key="1">
    <citation type="submission" date="2019-06" db="EMBL/GenBank/DDBJ databases">
        <title>Draft genomes of female and male turbot (Scophthalmus maximus).</title>
        <authorList>
            <person name="Xu H."/>
            <person name="Xu X.-W."/>
            <person name="Shao C."/>
            <person name="Chen S."/>
        </authorList>
    </citation>
    <scope>NUCLEOTIDE SEQUENCE [LARGE SCALE GENOMIC DNA]</scope>
    <source>
        <strain evidence="3">Ysfricsl-2016a</strain>
        <tissue evidence="3">Blood</tissue>
    </source>
</reference>
<gene>
    <name evidence="3" type="ORF">F2P81_021334</name>
</gene>
<dbReference type="Proteomes" id="UP000438429">
    <property type="component" value="Unassembled WGS sequence"/>
</dbReference>
<evidence type="ECO:0000313" key="3">
    <source>
        <dbReference type="EMBL" id="KAF0026597.1"/>
    </source>
</evidence>
<dbReference type="AlphaFoldDB" id="A0A6A4S0X8"/>
<feature type="compositionally biased region" description="Basic and acidic residues" evidence="1">
    <location>
        <begin position="277"/>
        <end position="298"/>
    </location>
</feature>
<evidence type="ECO:0000313" key="4">
    <source>
        <dbReference type="Proteomes" id="UP000438429"/>
    </source>
</evidence>
<dbReference type="InterPro" id="IPR016187">
    <property type="entry name" value="CTDL_fold"/>
</dbReference>
<feature type="domain" description="C-type lectin" evidence="2">
    <location>
        <begin position="537"/>
        <end position="636"/>
    </location>
</feature>
<dbReference type="Pfam" id="PF00059">
    <property type="entry name" value="Lectin_C"/>
    <property type="match status" value="1"/>
</dbReference>
<evidence type="ECO:0000259" key="2">
    <source>
        <dbReference type="PROSITE" id="PS50041"/>
    </source>
</evidence>
<dbReference type="InterPro" id="IPR050111">
    <property type="entry name" value="C-type_lectin/snaclec_domain"/>
</dbReference>
<feature type="region of interest" description="Disordered" evidence="1">
    <location>
        <begin position="233"/>
        <end position="265"/>
    </location>
</feature>
<comment type="caution">
    <text evidence="3">The sequence shown here is derived from an EMBL/GenBank/DDBJ whole genome shotgun (WGS) entry which is preliminary data.</text>
</comment>
<feature type="compositionally biased region" description="Basic and acidic residues" evidence="1">
    <location>
        <begin position="56"/>
        <end position="69"/>
    </location>
</feature>
<accession>A0A6A4S0X8</accession>
<feature type="region of interest" description="Disordered" evidence="1">
    <location>
        <begin position="477"/>
        <end position="510"/>
    </location>
</feature>
<feature type="compositionally biased region" description="Basic and acidic residues" evidence="1">
    <location>
        <begin position="182"/>
        <end position="193"/>
    </location>
</feature>
<feature type="compositionally biased region" description="Basic and acidic residues" evidence="1">
    <location>
        <begin position="234"/>
        <end position="254"/>
    </location>
</feature>
<dbReference type="InterPro" id="IPR001304">
    <property type="entry name" value="C-type_lectin-like"/>
</dbReference>